<dbReference type="AlphaFoldDB" id="A0AAW6XN50"/>
<accession>A0AAW6XN50</accession>
<evidence type="ECO:0000259" key="2">
    <source>
        <dbReference type="Pfam" id="PF02551"/>
    </source>
</evidence>
<dbReference type="GO" id="GO:0005829">
    <property type="term" value="C:cytosol"/>
    <property type="evidence" value="ECO:0007669"/>
    <property type="project" value="TreeGrafter"/>
</dbReference>
<dbReference type="InterPro" id="IPR003703">
    <property type="entry name" value="Acyl_CoA_thio"/>
</dbReference>
<organism evidence="3 4">
    <name type="scientific">Lactobacillus crispatus</name>
    <dbReference type="NCBI Taxonomy" id="47770"/>
    <lineage>
        <taxon>Bacteria</taxon>
        <taxon>Bacillati</taxon>
        <taxon>Bacillota</taxon>
        <taxon>Bacilli</taxon>
        <taxon>Lactobacillales</taxon>
        <taxon>Lactobacillaceae</taxon>
        <taxon>Lactobacillus</taxon>
    </lineage>
</organism>
<evidence type="ECO:0000313" key="3">
    <source>
        <dbReference type="EMBL" id="MDK6503763.1"/>
    </source>
</evidence>
<dbReference type="InterPro" id="IPR042171">
    <property type="entry name" value="Acyl-CoA_hotdog"/>
</dbReference>
<dbReference type="GO" id="GO:0047617">
    <property type="term" value="F:fatty acyl-CoA hydrolase activity"/>
    <property type="evidence" value="ECO:0007669"/>
    <property type="project" value="InterPro"/>
</dbReference>
<reference evidence="3" key="1">
    <citation type="submission" date="2023-05" db="EMBL/GenBank/DDBJ databases">
        <title>Cataloging the Phylogenetic Diversity of Human Bladder Bacteria.</title>
        <authorList>
            <person name="Du J."/>
        </authorList>
    </citation>
    <scope>NUCLEOTIDE SEQUENCE</scope>
    <source>
        <strain evidence="3">UMB9226</strain>
    </source>
</reference>
<dbReference type="Pfam" id="PF02551">
    <property type="entry name" value="Acyl_CoA_thio"/>
    <property type="match status" value="1"/>
</dbReference>
<dbReference type="SUPFAM" id="SSF54637">
    <property type="entry name" value="Thioesterase/thiol ester dehydrase-isomerase"/>
    <property type="match status" value="1"/>
</dbReference>
<gene>
    <name evidence="3" type="ORF">QP235_11475</name>
</gene>
<dbReference type="PANTHER" id="PTHR11066">
    <property type="entry name" value="ACYL-COA THIOESTERASE"/>
    <property type="match status" value="1"/>
</dbReference>
<feature type="non-terminal residue" evidence="3">
    <location>
        <position position="94"/>
    </location>
</feature>
<dbReference type="GO" id="GO:0006637">
    <property type="term" value="P:acyl-CoA metabolic process"/>
    <property type="evidence" value="ECO:0007669"/>
    <property type="project" value="InterPro"/>
</dbReference>
<dbReference type="PANTHER" id="PTHR11066:SF34">
    <property type="entry name" value="ACYL-COENZYME A THIOESTERASE 8"/>
    <property type="match status" value="1"/>
</dbReference>
<name>A0AAW6XN50_9LACO</name>
<protein>
    <submittedName>
        <fullName evidence="3">Thioesterase family protein</fullName>
    </submittedName>
</protein>
<comment type="similarity">
    <text evidence="1">Belongs to the C/M/P thioester hydrolase family.</text>
</comment>
<comment type="caution">
    <text evidence="3">The sequence shown here is derived from an EMBL/GenBank/DDBJ whole genome shotgun (WGS) entry which is preliminary data.</text>
</comment>
<sequence>NGKPIFYMTASFQAPEAGFEHQKTMPSAPAPDGLPSETQIAQSLAHLLPPVLKDKFICDRPLEVRPVEFHNPLKGHVAEPHRQVWIRANGSVPD</sequence>
<dbReference type="Proteomes" id="UP001230300">
    <property type="component" value="Unassembled WGS sequence"/>
</dbReference>
<proteinExistence type="inferred from homology"/>
<dbReference type="GO" id="GO:0009062">
    <property type="term" value="P:fatty acid catabolic process"/>
    <property type="evidence" value="ECO:0007669"/>
    <property type="project" value="TreeGrafter"/>
</dbReference>
<evidence type="ECO:0000313" key="4">
    <source>
        <dbReference type="Proteomes" id="UP001230300"/>
    </source>
</evidence>
<dbReference type="InterPro" id="IPR025652">
    <property type="entry name" value="TesB_C"/>
</dbReference>
<evidence type="ECO:0000256" key="1">
    <source>
        <dbReference type="ARBA" id="ARBA00006538"/>
    </source>
</evidence>
<dbReference type="InterPro" id="IPR029069">
    <property type="entry name" value="HotDog_dom_sf"/>
</dbReference>
<feature type="domain" description="Acyl-CoA thioesterase 2 C-terminal" evidence="2">
    <location>
        <begin position="52"/>
        <end position="94"/>
    </location>
</feature>
<feature type="non-terminal residue" evidence="3">
    <location>
        <position position="1"/>
    </location>
</feature>
<dbReference type="Gene3D" id="2.40.160.210">
    <property type="entry name" value="Acyl-CoA thioesterase, double hotdog domain"/>
    <property type="match status" value="1"/>
</dbReference>
<dbReference type="EMBL" id="JASOGN010000276">
    <property type="protein sequence ID" value="MDK6503763.1"/>
    <property type="molecule type" value="Genomic_DNA"/>
</dbReference>